<dbReference type="Proteomes" id="UP001057753">
    <property type="component" value="Unassembled WGS sequence"/>
</dbReference>
<dbReference type="Pfam" id="PF08113">
    <property type="entry name" value="CoxIIa"/>
    <property type="match status" value="1"/>
</dbReference>
<feature type="transmembrane region" description="Helical" evidence="1">
    <location>
        <begin position="26"/>
        <end position="48"/>
    </location>
</feature>
<sequence>MGQAGLEKDKKTLPATEQEASLKGTLIFVLFIGSFILITWFAIFYLFVGRI</sequence>
<keyword evidence="3" id="KW-1185">Reference proteome</keyword>
<proteinExistence type="predicted"/>
<keyword evidence="1" id="KW-0812">Transmembrane</keyword>
<keyword evidence="1" id="KW-1133">Transmembrane helix</keyword>
<evidence type="ECO:0000313" key="3">
    <source>
        <dbReference type="Proteomes" id="UP001057753"/>
    </source>
</evidence>
<organism evidence="2 3">
    <name type="scientific">Salipaludibacillus agaradhaerens</name>
    <name type="common">Bacillus agaradhaerens</name>
    <dbReference type="NCBI Taxonomy" id="76935"/>
    <lineage>
        <taxon>Bacteria</taxon>
        <taxon>Bacillati</taxon>
        <taxon>Bacillota</taxon>
        <taxon>Bacilli</taxon>
        <taxon>Bacillales</taxon>
        <taxon>Bacillaceae</taxon>
    </lineage>
</organism>
<name>A0A9Q4B4G5_SALAG</name>
<dbReference type="RefSeq" id="WP_257822183.1">
    <property type="nucleotide sequence ID" value="NZ_JABXYM010000001.1"/>
</dbReference>
<dbReference type="InterPro" id="IPR012538">
    <property type="entry name" value="Cyt_c_oxidase_su2a"/>
</dbReference>
<evidence type="ECO:0000256" key="1">
    <source>
        <dbReference type="SAM" id="Phobius"/>
    </source>
</evidence>
<protein>
    <submittedName>
        <fullName evidence="2">Cytochrome c oxidase subunit 2A</fullName>
    </submittedName>
</protein>
<keyword evidence="1" id="KW-0472">Membrane</keyword>
<evidence type="ECO:0000313" key="2">
    <source>
        <dbReference type="EMBL" id="MCR6097810.1"/>
    </source>
</evidence>
<dbReference type="EMBL" id="JABXYM010000001">
    <property type="protein sequence ID" value="MCR6097810.1"/>
    <property type="molecule type" value="Genomic_DNA"/>
</dbReference>
<comment type="caution">
    <text evidence="2">The sequence shown here is derived from an EMBL/GenBank/DDBJ whole genome shotgun (WGS) entry which is preliminary data.</text>
</comment>
<dbReference type="AlphaFoldDB" id="A0A9Q4B4G5"/>
<gene>
    <name evidence="2" type="ORF">HXA33_14835</name>
</gene>
<accession>A0A9Q4B4G5</accession>
<reference evidence="2" key="1">
    <citation type="submission" date="2020-06" db="EMBL/GenBank/DDBJ databases">
        <title>Insight into the genomes of haloalkaliphilic bacilli from Kenyan soda lakes.</title>
        <authorList>
            <person name="Mwirichia R."/>
            <person name="Villamizar G.C."/>
            <person name="Poehlein A."/>
            <person name="Mugweru J."/>
            <person name="Kipnyargis A."/>
            <person name="Kiplimo D."/>
            <person name="Orwa P."/>
            <person name="Daniel R."/>
        </authorList>
    </citation>
    <scope>NUCLEOTIDE SEQUENCE</scope>
    <source>
        <strain evidence="2">B1096_S55</strain>
    </source>
</reference>